<accession>A0ABY4A7Q0</accession>
<proteinExistence type="predicted"/>
<dbReference type="Proteomes" id="UP000831532">
    <property type="component" value="Chromosome"/>
</dbReference>
<keyword evidence="1" id="KW-1133">Transmembrane helix</keyword>
<evidence type="ECO:0000256" key="1">
    <source>
        <dbReference type="SAM" id="Phobius"/>
    </source>
</evidence>
<dbReference type="EMBL" id="CP063361">
    <property type="protein sequence ID" value="UOD30688.1"/>
    <property type="molecule type" value="Genomic_DNA"/>
</dbReference>
<evidence type="ECO:0000313" key="2">
    <source>
        <dbReference type="EMBL" id="UOD30688.1"/>
    </source>
</evidence>
<keyword evidence="3" id="KW-1185">Reference proteome</keyword>
<feature type="transmembrane region" description="Helical" evidence="1">
    <location>
        <begin position="85"/>
        <end position="106"/>
    </location>
</feature>
<keyword evidence="1" id="KW-0472">Membrane</keyword>
<reference evidence="2 3" key="1">
    <citation type="submission" date="2020-10" db="EMBL/GenBank/DDBJ databases">
        <title>Genome analysis of Massilia species.</title>
        <authorList>
            <person name="Jung D.-H."/>
        </authorList>
    </citation>
    <scope>NUCLEOTIDE SEQUENCE [LARGE SCALE GENOMIC DNA]</scope>
    <source>
        <strain evidence="3">sipir</strain>
    </source>
</reference>
<keyword evidence="1" id="KW-0812">Transmembrane</keyword>
<protein>
    <submittedName>
        <fullName evidence="2">Uncharacterized protein</fullName>
    </submittedName>
</protein>
<dbReference type="RefSeq" id="WP_243491918.1">
    <property type="nucleotide sequence ID" value="NZ_CP063361.1"/>
</dbReference>
<feature type="transmembrane region" description="Helical" evidence="1">
    <location>
        <begin position="12"/>
        <end position="32"/>
    </location>
</feature>
<name>A0ABY4A7Q0_9BURK</name>
<organism evidence="2 3">
    <name type="scientific">Massilia violaceinigra</name>
    <dbReference type="NCBI Taxonomy" id="2045208"/>
    <lineage>
        <taxon>Bacteria</taxon>
        <taxon>Pseudomonadati</taxon>
        <taxon>Pseudomonadota</taxon>
        <taxon>Betaproteobacteria</taxon>
        <taxon>Burkholderiales</taxon>
        <taxon>Oxalobacteraceae</taxon>
        <taxon>Telluria group</taxon>
        <taxon>Massilia</taxon>
    </lineage>
</organism>
<evidence type="ECO:0000313" key="3">
    <source>
        <dbReference type="Proteomes" id="UP000831532"/>
    </source>
</evidence>
<sequence>MYYESAARDPTPIPSVLILTFLTMVIALYLGYSSGELRSQRRKNAEAIDFIDNPANRPPPPTDAQLRADFIIAAKWLRRLEIVKTFTTSILLVALLTYLSLVTSSIEMWKNFNVNMTICAPHISDLEEKQLRAKFVQMKSKKDYVALEKELAATAAKYNLKLRVTETW</sequence>
<gene>
    <name evidence="2" type="ORF">INH39_02780</name>
</gene>